<gene>
    <name evidence="3" type="ORF">SISNIDRAFT_454790</name>
</gene>
<name>A0A164UVM7_9AGAM</name>
<dbReference type="OrthoDB" id="992776at2759"/>
<dbReference type="CDD" id="cd23659">
    <property type="entry name" value="USP_At3g01520-like"/>
    <property type="match status" value="1"/>
</dbReference>
<feature type="compositionally biased region" description="Basic and acidic residues" evidence="1">
    <location>
        <begin position="134"/>
        <end position="145"/>
    </location>
</feature>
<feature type="compositionally biased region" description="Low complexity" evidence="1">
    <location>
        <begin position="147"/>
        <end position="162"/>
    </location>
</feature>
<dbReference type="Gene3D" id="3.40.50.620">
    <property type="entry name" value="HUPs"/>
    <property type="match status" value="1"/>
</dbReference>
<protein>
    <recommendedName>
        <fullName evidence="2">UspA domain-containing protein</fullName>
    </recommendedName>
</protein>
<dbReference type="InterPro" id="IPR006015">
    <property type="entry name" value="Universal_stress_UspA"/>
</dbReference>
<feature type="compositionally biased region" description="Polar residues" evidence="1">
    <location>
        <begin position="108"/>
        <end position="129"/>
    </location>
</feature>
<dbReference type="InterPro" id="IPR006016">
    <property type="entry name" value="UspA"/>
</dbReference>
<reference evidence="3 4" key="1">
    <citation type="journal article" date="2016" name="Mol. Biol. Evol.">
        <title>Comparative Genomics of Early-Diverging Mushroom-Forming Fungi Provides Insights into the Origins of Lignocellulose Decay Capabilities.</title>
        <authorList>
            <person name="Nagy L.G."/>
            <person name="Riley R."/>
            <person name="Tritt A."/>
            <person name="Adam C."/>
            <person name="Daum C."/>
            <person name="Floudas D."/>
            <person name="Sun H."/>
            <person name="Yadav J.S."/>
            <person name="Pangilinan J."/>
            <person name="Larsson K.H."/>
            <person name="Matsuura K."/>
            <person name="Barry K."/>
            <person name="Labutti K."/>
            <person name="Kuo R."/>
            <person name="Ohm R.A."/>
            <person name="Bhattacharya S.S."/>
            <person name="Shirouzu T."/>
            <person name="Yoshinaga Y."/>
            <person name="Martin F.M."/>
            <person name="Grigoriev I.V."/>
            <person name="Hibbett D.S."/>
        </authorList>
    </citation>
    <scope>NUCLEOTIDE SEQUENCE [LARGE SCALE GENOMIC DNA]</scope>
    <source>
        <strain evidence="3 4">HHB9708</strain>
    </source>
</reference>
<evidence type="ECO:0000313" key="3">
    <source>
        <dbReference type="EMBL" id="KZS93576.1"/>
    </source>
</evidence>
<dbReference type="SUPFAM" id="SSF52402">
    <property type="entry name" value="Adenine nucleotide alpha hydrolases-like"/>
    <property type="match status" value="1"/>
</dbReference>
<dbReference type="Pfam" id="PF00582">
    <property type="entry name" value="Usp"/>
    <property type="match status" value="1"/>
</dbReference>
<feature type="compositionally biased region" description="Acidic residues" evidence="1">
    <location>
        <begin position="565"/>
        <end position="576"/>
    </location>
</feature>
<feature type="compositionally biased region" description="Polar residues" evidence="1">
    <location>
        <begin position="291"/>
        <end position="302"/>
    </location>
</feature>
<dbReference type="PANTHER" id="PTHR46100:SF4">
    <property type="entry name" value="USPA DOMAIN-CONTAINING PROTEIN"/>
    <property type="match status" value="1"/>
</dbReference>
<evidence type="ECO:0000313" key="4">
    <source>
        <dbReference type="Proteomes" id="UP000076722"/>
    </source>
</evidence>
<feature type="region of interest" description="Disordered" evidence="1">
    <location>
        <begin position="269"/>
        <end position="322"/>
    </location>
</feature>
<keyword evidence="4" id="KW-1185">Reference proteome</keyword>
<feature type="region of interest" description="Disordered" evidence="1">
    <location>
        <begin position="558"/>
        <end position="604"/>
    </location>
</feature>
<accession>A0A164UVM7</accession>
<feature type="compositionally biased region" description="Basic and acidic residues" evidence="1">
    <location>
        <begin position="19"/>
        <end position="34"/>
    </location>
</feature>
<dbReference type="PRINTS" id="PR01438">
    <property type="entry name" value="UNVRSLSTRESS"/>
</dbReference>
<organism evidence="3 4">
    <name type="scientific">Sistotremastrum niveocremeum HHB9708</name>
    <dbReference type="NCBI Taxonomy" id="1314777"/>
    <lineage>
        <taxon>Eukaryota</taxon>
        <taxon>Fungi</taxon>
        <taxon>Dikarya</taxon>
        <taxon>Basidiomycota</taxon>
        <taxon>Agaricomycotina</taxon>
        <taxon>Agaricomycetes</taxon>
        <taxon>Sistotremastrales</taxon>
        <taxon>Sistotremastraceae</taxon>
        <taxon>Sertulicium</taxon>
        <taxon>Sertulicium niveocremeum</taxon>
    </lineage>
</organism>
<dbReference type="AlphaFoldDB" id="A0A164UVM7"/>
<feature type="compositionally biased region" description="Low complexity" evidence="1">
    <location>
        <begin position="577"/>
        <end position="598"/>
    </location>
</feature>
<dbReference type="InterPro" id="IPR014729">
    <property type="entry name" value="Rossmann-like_a/b/a_fold"/>
</dbReference>
<dbReference type="Proteomes" id="UP000076722">
    <property type="component" value="Unassembled WGS sequence"/>
</dbReference>
<feature type="region of interest" description="Disordered" evidence="1">
    <location>
        <begin position="1"/>
        <end position="239"/>
    </location>
</feature>
<feature type="compositionally biased region" description="Low complexity" evidence="1">
    <location>
        <begin position="219"/>
        <end position="234"/>
    </location>
</feature>
<sequence>MSSPKLPQNPRRRSWIGLQRKDKDKDKEREKELTLIEGVVYKAPQSGHSTPRASSQSFSRSQSSQSISSLVSEPSPESSTPPISYALQRTSSAPQAAQDRLPNKPDASPSTDTGRPTSGFTKLSLTSMLTLGLVKDKSDETERGRSTKSSSSNARRSSPAANDSERSVSRGRSTSPFRLRSRSRARREASPSSMVEALRMDAESDNESTTRVRPRNAFSAGDDSSSSSGSGSEESWSEGDADVDFLTGQNTEANAAIANLPVEVLGEPEVAEPDPLGEGVNVIVPPEPFFPSTQFSTTGTHSNPRRRKSTRIQDPLPLDTSRPQFARDRCTIALKHGDPESACEAADRSGRTYIVCSDLSEESRYAVEWGIGTVLRDGDDMMIVTVAETDNKLDPVDGSQADRVLKLRSQQERQTLAYLLARQVTGLLQRTKLNVNVICQAWHAKNARHMLLDLIDHVNPTMVIVGSRGMSKLKGILLGSTSHYLIQKSSVPVMVARRRLKRPARKSAHLATHRARVSLAEAAIDKVGPGKVDNDVAVMRDELQRDDARREADLRLAGADRGLAEEDEEDELEADAELAGSPTSPASPASPRSLSIARAEAEAA</sequence>
<evidence type="ECO:0000256" key="1">
    <source>
        <dbReference type="SAM" id="MobiDB-lite"/>
    </source>
</evidence>
<dbReference type="PANTHER" id="PTHR46100">
    <property type="entry name" value="IMP2'P"/>
    <property type="match status" value="1"/>
</dbReference>
<feature type="compositionally biased region" description="Low complexity" evidence="1">
    <location>
        <begin position="49"/>
        <end position="84"/>
    </location>
</feature>
<dbReference type="EMBL" id="KV419407">
    <property type="protein sequence ID" value="KZS93576.1"/>
    <property type="molecule type" value="Genomic_DNA"/>
</dbReference>
<feature type="domain" description="UspA" evidence="2">
    <location>
        <begin position="354"/>
        <end position="497"/>
    </location>
</feature>
<proteinExistence type="predicted"/>
<evidence type="ECO:0000259" key="2">
    <source>
        <dbReference type="Pfam" id="PF00582"/>
    </source>
</evidence>
<dbReference type="STRING" id="1314777.A0A164UVM7"/>